<name>A0ABP7E9T4_9STAP</name>
<feature type="transmembrane region" description="Helical" evidence="7">
    <location>
        <begin position="80"/>
        <end position="104"/>
    </location>
</feature>
<evidence type="ECO:0000313" key="9">
    <source>
        <dbReference type="EMBL" id="GAA3716250.1"/>
    </source>
</evidence>
<keyword evidence="10" id="KW-1185">Reference proteome</keyword>
<evidence type="ECO:0000256" key="7">
    <source>
        <dbReference type="SAM" id="Phobius"/>
    </source>
</evidence>
<comment type="caution">
    <text evidence="9">The sequence shown here is derived from an EMBL/GenBank/DDBJ whole genome shotgun (WGS) entry which is preliminary data.</text>
</comment>
<evidence type="ECO:0000256" key="4">
    <source>
        <dbReference type="ARBA" id="ARBA00022692"/>
    </source>
</evidence>
<gene>
    <name evidence="9" type="ORF">GCM10022378_03220</name>
</gene>
<feature type="transmembrane region" description="Helical" evidence="7">
    <location>
        <begin position="445"/>
        <end position="465"/>
    </location>
</feature>
<feature type="transmembrane region" description="Helical" evidence="7">
    <location>
        <begin position="389"/>
        <end position="407"/>
    </location>
</feature>
<reference evidence="10" key="1">
    <citation type="journal article" date="2019" name="Int. J. Syst. Evol. Microbiol.">
        <title>The Global Catalogue of Microorganisms (GCM) 10K type strain sequencing project: providing services to taxonomists for standard genome sequencing and annotation.</title>
        <authorList>
            <consortium name="The Broad Institute Genomics Platform"/>
            <consortium name="The Broad Institute Genome Sequencing Center for Infectious Disease"/>
            <person name="Wu L."/>
            <person name="Ma J."/>
        </authorList>
    </citation>
    <scope>NUCLEOTIDE SEQUENCE [LARGE SCALE GENOMIC DNA]</scope>
    <source>
        <strain evidence="10">JCM 16981</strain>
    </source>
</reference>
<sequence length="488" mass="52347">MWTLTFSVLLLILGYMVYGKIIEKIFVIDDTNETPAYKSADGVDYIPMHPIKGWLVQLLNIAGLGPVFGAVAGALYGPVALIWIVVGCIFAGAVHDYFSGMLSIRHNGSQFPALVERYLGKGVKVFIYVVSLTLMILVAAAFTAGPAELISLKTGGAIPFFVALVVIFAYFLTATILPINKIIGRIYPIFGAVLIIMAAAVFGGLLFSGAQVPNLTFETAHPESLPVWPLLMVTISCGAISGFHSTQSPIIARTVRKESEGRKVFFGAMIAEGIIALIWATAGMTFFGGTEGLGAALANGGPAGVIDSISIGYLGTSGAILAFLGAVILPITTGDTALRSSRMMLTEAIGQFVKFEGKMKLFLMTALVAVPAFMLATIDYSFLWRYLGFTNQTVAATMLWVATAYLIKEGKFHFIAGIPALFMTGVVGTYFFYAPETLGMNYEISLILGLIPVIATGGLYVRAIYRQKFKNTAQPTTPLTAQQLREEL</sequence>
<protein>
    <submittedName>
        <fullName evidence="9">Carbon starvation protein A</fullName>
    </submittedName>
</protein>
<evidence type="ECO:0000256" key="5">
    <source>
        <dbReference type="ARBA" id="ARBA00022989"/>
    </source>
</evidence>
<organism evidence="9 10">
    <name type="scientific">Salinicoccus jeotgali</name>
    <dbReference type="NCBI Taxonomy" id="381634"/>
    <lineage>
        <taxon>Bacteria</taxon>
        <taxon>Bacillati</taxon>
        <taxon>Bacillota</taxon>
        <taxon>Bacilli</taxon>
        <taxon>Bacillales</taxon>
        <taxon>Staphylococcaceae</taxon>
        <taxon>Salinicoccus</taxon>
    </lineage>
</organism>
<evidence type="ECO:0000256" key="3">
    <source>
        <dbReference type="ARBA" id="ARBA00022475"/>
    </source>
</evidence>
<evidence type="ECO:0000313" key="10">
    <source>
        <dbReference type="Proteomes" id="UP001500920"/>
    </source>
</evidence>
<dbReference type="PANTHER" id="PTHR30252:SF4">
    <property type="entry name" value="CARBON STARVATION"/>
    <property type="match status" value="1"/>
</dbReference>
<proteinExistence type="inferred from homology"/>
<evidence type="ECO:0000256" key="6">
    <source>
        <dbReference type="ARBA" id="ARBA00023136"/>
    </source>
</evidence>
<dbReference type="EMBL" id="BAABCK010000011">
    <property type="protein sequence ID" value="GAA3716250.1"/>
    <property type="molecule type" value="Genomic_DNA"/>
</dbReference>
<evidence type="ECO:0000256" key="2">
    <source>
        <dbReference type="ARBA" id="ARBA00007755"/>
    </source>
</evidence>
<comment type="subcellular location">
    <subcellularLocation>
        <location evidence="1">Cell membrane</location>
        <topology evidence="1">Multi-pass membrane protein</topology>
    </subcellularLocation>
</comment>
<feature type="transmembrane region" description="Helical" evidence="7">
    <location>
        <begin position="361"/>
        <end position="383"/>
    </location>
</feature>
<feature type="transmembrane region" description="Helical" evidence="7">
    <location>
        <begin position="186"/>
        <end position="207"/>
    </location>
</feature>
<feature type="transmembrane region" description="Helical" evidence="7">
    <location>
        <begin position="227"/>
        <end position="243"/>
    </location>
</feature>
<dbReference type="PANTHER" id="PTHR30252">
    <property type="entry name" value="INNER MEMBRANE PEPTIDE TRANSPORTER"/>
    <property type="match status" value="1"/>
</dbReference>
<feature type="transmembrane region" description="Helical" evidence="7">
    <location>
        <begin position="414"/>
        <end position="433"/>
    </location>
</feature>
<feature type="domain" description="CstA N-terminal" evidence="8">
    <location>
        <begin position="303"/>
        <end position="425"/>
    </location>
</feature>
<evidence type="ECO:0000259" key="8">
    <source>
        <dbReference type="Pfam" id="PF02554"/>
    </source>
</evidence>
<feature type="transmembrane region" description="Helical" evidence="7">
    <location>
        <begin position="264"/>
        <end position="289"/>
    </location>
</feature>
<keyword evidence="5 7" id="KW-1133">Transmembrane helix</keyword>
<dbReference type="Proteomes" id="UP001500920">
    <property type="component" value="Unassembled WGS sequence"/>
</dbReference>
<keyword evidence="4 7" id="KW-0812">Transmembrane</keyword>
<dbReference type="RefSeq" id="WP_344700877.1">
    <property type="nucleotide sequence ID" value="NZ_BAABCK010000011.1"/>
</dbReference>
<feature type="transmembrane region" description="Helical" evidence="7">
    <location>
        <begin position="309"/>
        <end position="333"/>
    </location>
</feature>
<feature type="domain" description="CstA N-terminal" evidence="8">
    <location>
        <begin position="1"/>
        <end position="206"/>
    </location>
</feature>
<dbReference type="Pfam" id="PF02554">
    <property type="entry name" value="CstA"/>
    <property type="match status" value="2"/>
</dbReference>
<accession>A0ABP7E9T4</accession>
<feature type="transmembrane region" description="Helical" evidence="7">
    <location>
        <begin position="125"/>
        <end position="145"/>
    </location>
</feature>
<dbReference type="InterPro" id="IPR051605">
    <property type="entry name" value="CstA"/>
</dbReference>
<comment type="similarity">
    <text evidence="2">Belongs to the peptide transporter carbon starvation (CstA) (TC 2.A.114) family.</text>
</comment>
<feature type="transmembrane region" description="Helical" evidence="7">
    <location>
        <begin position="157"/>
        <end position="179"/>
    </location>
</feature>
<evidence type="ECO:0000256" key="1">
    <source>
        <dbReference type="ARBA" id="ARBA00004651"/>
    </source>
</evidence>
<keyword evidence="3" id="KW-1003">Cell membrane</keyword>
<keyword evidence="6 7" id="KW-0472">Membrane</keyword>
<dbReference type="InterPro" id="IPR003706">
    <property type="entry name" value="CstA_N"/>
</dbReference>